<keyword evidence="2" id="KW-0472">Membrane</keyword>
<comment type="caution">
    <text evidence="3">The sequence shown here is derived from an EMBL/GenBank/DDBJ whole genome shotgun (WGS) entry which is preliminary data.</text>
</comment>
<keyword evidence="4" id="KW-1185">Reference proteome</keyword>
<keyword evidence="2" id="KW-0812">Transmembrane</keyword>
<proteinExistence type="predicted"/>
<feature type="transmembrane region" description="Helical" evidence="2">
    <location>
        <begin position="124"/>
        <end position="142"/>
    </location>
</feature>
<feature type="compositionally biased region" description="Polar residues" evidence="1">
    <location>
        <begin position="233"/>
        <end position="243"/>
    </location>
</feature>
<reference evidence="3" key="1">
    <citation type="journal article" date="2020" name="Fungal Divers.">
        <title>Resolving the Mortierellaceae phylogeny through synthesis of multi-gene phylogenetics and phylogenomics.</title>
        <authorList>
            <person name="Vandepol N."/>
            <person name="Liber J."/>
            <person name="Desiro A."/>
            <person name="Na H."/>
            <person name="Kennedy M."/>
            <person name="Barry K."/>
            <person name="Grigoriev I.V."/>
            <person name="Miller A.N."/>
            <person name="O'Donnell K."/>
            <person name="Stajich J.E."/>
            <person name="Bonito G."/>
        </authorList>
    </citation>
    <scope>NUCLEOTIDE SEQUENCE</scope>
    <source>
        <strain evidence="3">KOD1015</strain>
    </source>
</reference>
<feature type="transmembrane region" description="Helical" evidence="2">
    <location>
        <begin position="361"/>
        <end position="381"/>
    </location>
</feature>
<name>A0A9P6FWZ7_9FUNG</name>
<feature type="compositionally biased region" description="Low complexity" evidence="1">
    <location>
        <begin position="244"/>
        <end position="259"/>
    </location>
</feature>
<evidence type="ECO:0000313" key="4">
    <source>
        <dbReference type="Proteomes" id="UP000780801"/>
    </source>
</evidence>
<protein>
    <submittedName>
        <fullName evidence="3">Uncharacterized protein</fullName>
    </submittedName>
</protein>
<evidence type="ECO:0000256" key="1">
    <source>
        <dbReference type="SAM" id="MobiDB-lite"/>
    </source>
</evidence>
<feature type="transmembrane region" description="Helical" evidence="2">
    <location>
        <begin position="401"/>
        <end position="424"/>
    </location>
</feature>
<evidence type="ECO:0000256" key="2">
    <source>
        <dbReference type="SAM" id="Phobius"/>
    </source>
</evidence>
<accession>A0A9P6FWZ7</accession>
<feature type="region of interest" description="Disordered" evidence="1">
    <location>
        <begin position="233"/>
        <end position="259"/>
    </location>
</feature>
<gene>
    <name evidence="3" type="ORF">BGW38_009535</name>
</gene>
<sequence length="432" mass="47371">MISQAMAVLFENGQPLYLLTHMMDDTFQISVVLLLVFAAAIYLSSVILEYPIVSSRFFSPKAMVQLGYGAVSVSWVLLSFMQRVRDGYLLTGHLTWLGHNMNFHDRFSQNYTDPDQSSLMPPLFLFWALAFLLLSAASGVIIENSKVLLARLDQEYLLSTVADETMESSEVALEIEEQVPPPSPSTAVTIENDNATPVTMENSEVALEIKEQVPPLSPATAVTIENDNATPVTMEQENSLRASTTTTAATATTTDTTDTTNTTTTTAAATTTVTATTDATIESSNVVLETIDQVGDVEEKSEQQPKASKSKLLPHHKEPGYGHSKSCAPEKTEKMLTAKEEKEDEGKDDDSRLFTLSSRNVTLSTIALFIGLAQVGVHILTRQYSPSMTRLFWSEPPELSFGIFELTLDFLTYGLVMGTVMIWVGSRLIPAN</sequence>
<dbReference type="AlphaFoldDB" id="A0A9P6FWZ7"/>
<feature type="region of interest" description="Disordered" evidence="1">
    <location>
        <begin position="295"/>
        <end position="331"/>
    </location>
</feature>
<dbReference type="Proteomes" id="UP000780801">
    <property type="component" value="Unassembled WGS sequence"/>
</dbReference>
<feature type="transmembrane region" description="Helical" evidence="2">
    <location>
        <begin position="27"/>
        <end position="50"/>
    </location>
</feature>
<organism evidence="3 4">
    <name type="scientific">Lunasporangiospora selenospora</name>
    <dbReference type="NCBI Taxonomy" id="979761"/>
    <lineage>
        <taxon>Eukaryota</taxon>
        <taxon>Fungi</taxon>
        <taxon>Fungi incertae sedis</taxon>
        <taxon>Mucoromycota</taxon>
        <taxon>Mortierellomycotina</taxon>
        <taxon>Mortierellomycetes</taxon>
        <taxon>Mortierellales</taxon>
        <taxon>Mortierellaceae</taxon>
        <taxon>Lunasporangiospora</taxon>
    </lineage>
</organism>
<evidence type="ECO:0000313" key="3">
    <source>
        <dbReference type="EMBL" id="KAF9583410.1"/>
    </source>
</evidence>
<keyword evidence="2" id="KW-1133">Transmembrane helix</keyword>
<dbReference type="EMBL" id="JAABOA010000707">
    <property type="protein sequence ID" value="KAF9583410.1"/>
    <property type="molecule type" value="Genomic_DNA"/>
</dbReference>